<name>X8CJC2_MYCXE</name>
<evidence type="ECO:0000313" key="1">
    <source>
        <dbReference type="EMBL" id="EUA56477.1"/>
    </source>
</evidence>
<gene>
    <name evidence="1" type="ORF">I553_8525</name>
</gene>
<dbReference type="SUPFAM" id="SSF51735">
    <property type="entry name" value="NAD(P)-binding Rossmann-fold domains"/>
    <property type="match status" value="1"/>
</dbReference>
<dbReference type="InterPro" id="IPR002347">
    <property type="entry name" value="SDR_fam"/>
</dbReference>
<accession>X8CJC2</accession>
<dbReference type="PANTHER" id="PTHR43975:SF2">
    <property type="entry name" value="EG:BACR7A4.14 PROTEIN-RELATED"/>
    <property type="match status" value="1"/>
</dbReference>
<dbReference type="InterPro" id="IPR036291">
    <property type="entry name" value="NAD(P)-bd_dom_sf"/>
</dbReference>
<dbReference type="EMBL" id="JAOB01000029">
    <property type="protein sequence ID" value="EUA56477.1"/>
    <property type="molecule type" value="Genomic_DNA"/>
</dbReference>
<comment type="caution">
    <text evidence="1">The sequence shown here is derived from an EMBL/GenBank/DDBJ whole genome shotgun (WGS) entry which is preliminary data.</text>
</comment>
<sequence length="80" mass="7995">MQVAIVTGASGAIGFGCAAKLAAAGMAVLGTGRNQGRLSELERAVGDPERVGTLAVDLTGAEAPRRIVDAAVARWVTSTS</sequence>
<dbReference type="PATRIC" id="fig|1299334.3.peg.2626"/>
<dbReference type="Pfam" id="PF00106">
    <property type="entry name" value="adh_short"/>
    <property type="match status" value="1"/>
</dbReference>
<organism evidence="1">
    <name type="scientific">Mycobacterium xenopi 4042</name>
    <dbReference type="NCBI Taxonomy" id="1299334"/>
    <lineage>
        <taxon>Bacteria</taxon>
        <taxon>Bacillati</taxon>
        <taxon>Actinomycetota</taxon>
        <taxon>Actinomycetes</taxon>
        <taxon>Mycobacteriales</taxon>
        <taxon>Mycobacteriaceae</taxon>
        <taxon>Mycobacterium</taxon>
    </lineage>
</organism>
<dbReference type="PANTHER" id="PTHR43975">
    <property type="entry name" value="ZGC:101858"/>
    <property type="match status" value="1"/>
</dbReference>
<dbReference type="AlphaFoldDB" id="X8CJC2"/>
<proteinExistence type="predicted"/>
<protein>
    <submittedName>
        <fullName evidence="1">Short chain dehydrogenase family protein</fullName>
    </submittedName>
</protein>
<reference evidence="1" key="1">
    <citation type="submission" date="2014-01" db="EMBL/GenBank/DDBJ databases">
        <authorList>
            <person name="Brown-Elliot B."/>
            <person name="Wallace R."/>
            <person name="Lenaerts A."/>
            <person name="Ordway D."/>
            <person name="DeGroote M.A."/>
            <person name="Parker T."/>
            <person name="Sizemore C."/>
            <person name="Tallon L.J."/>
            <person name="Sadzewicz L.K."/>
            <person name="Sengamalay N."/>
            <person name="Fraser C.M."/>
            <person name="Hine E."/>
            <person name="Shefchek K.A."/>
            <person name="Das S.P."/>
            <person name="Tettelin H."/>
        </authorList>
    </citation>
    <scope>NUCLEOTIDE SEQUENCE [LARGE SCALE GENOMIC DNA]</scope>
    <source>
        <strain evidence="1">4042</strain>
    </source>
</reference>
<dbReference type="Gene3D" id="3.40.50.720">
    <property type="entry name" value="NAD(P)-binding Rossmann-like Domain"/>
    <property type="match status" value="1"/>
</dbReference>